<gene>
    <name evidence="1" type="ORF">AMATHDRAFT_50360</name>
</gene>
<dbReference type="EMBL" id="KZ302115">
    <property type="protein sequence ID" value="PFH47367.1"/>
    <property type="molecule type" value="Genomic_DNA"/>
</dbReference>
<keyword evidence="2" id="KW-1185">Reference proteome</keyword>
<sequence length="147" mass="16543">MIDGNQDLAMFFLDAFVNILITAGVKDGRERICEEIESRFSSEIENIVKKSQELNKAIGEDVTSCELEILYMEPDHVFDESIMEDTFQDQTKDTTQEPEGVLCTTDLGLIRHEKTTGGDGWQNTILIKPKIVLQSKLDAIIASDDEN</sequence>
<organism evidence="1 2">
    <name type="scientific">Amanita thiersii Skay4041</name>
    <dbReference type="NCBI Taxonomy" id="703135"/>
    <lineage>
        <taxon>Eukaryota</taxon>
        <taxon>Fungi</taxon>
        <taxon>Dikarya</taxon>
        <taxon>Basidiomycota</taxon>
        <taxon>Agaricomycotina</taxon>
        <taxon>Agaricomycetes</taxon>
        <taxon>Agaricomycetidae</taxon>
        <taxon>Agaricales</taxon>
        <taxon>Pluteineae</taxon>
        <taxon>Amanitaceae</taxon>
        <taxon>Amanita</taxon>
    </lineage>
</organism>
<reference evidence="1 2" key="1">
    <citation type="submission" date="2014-02" db="EMBL/GenBank/DDBJ databases">
        <title>Transposable element dynamics among asymbiotic and ectomycorrhizal Amanita fungi.</title>
        <authorList>
            <consortium name="DOE Joint Genome Institute"/>
            <person name="Hess J."/>
            <person name="Skrede I."/>
            <person name="Wolfe B."/>
            <person name="LaButti K."/>
            <person name="Ohm R.A."/>
            <person name="Grigoriev I.V."/>
            <person name="Pringle A."/>
        </authorList>
    </citation>
    <scope>NUCLEOTIDE SEQUENCE [LARGE SCALE GENOMIC DNA]</scope>
    <source>
        <strain evidence="1 2">SKay4041</strain>
    </source>
</reference>
<evidence type="ECO:0000313" key="1">
    <source>
        <dbReference type="EMBL" id="PFH47367.1"/>
    </source>
</evidence>
<dbReference type="AlphaFoldDB" id="A0A2A9NGJ1"/>
<protein>
    <submittedName>
        <fullName evidence="1">Uncharacterized protein</fullName>
    </submittedName>
</protein>
<dbReference type="OrthoDB" id="3222645at2759"/>
<proteinExistence type="predicted"/>
<accession>A0A2A9NGJ1</accession>
<name>A0A2A9NGJ1_9AGAR</name>
<evidence type="ECO:0000313" key="2">
    <source>
        <dbReference type="Proteomes" id="UP000242287"/>
    </source>
</evidence>
<dbReference type="Proteomes" id="UP000242287">
    <property type="component" value="Unassembled WGS sequence"/>
</dbReference>